<dbReference type="Gene3D" id="1.10.575.10">
    <property type="entry name" value="P1 Nuclease"/>
    <property type="match status" value="1"/>
</dbReference>
<dbReference type="PANTHER" id="PTHR33146">
    <property type="entry name" value="ENDONUCLEASE 4"/>
    <property type="match status" value="1"/>
</dbReference>
<dbReference type="InterPro" id="IPR003154">
    <property type="entry name" value="S1/P1nuclease"/>
</dbReference>
<proteinExistence type="inferred from homology"/>
<dbReference type="VEuPathDB" id="FungiDB:PV08_11940"/>
<dbReference type="GeneID" id="27339023"/>
<keyword evidence="3" id="KW-0479">Metal-binding</keyword>
<dbReference type="PANTHER" id="PTHR33146:SF26">
    <property type="entry name" value="ENDONUCLEASE 4"/>
    <property type="match status" value="1"/>
</dbReference>
<evidence type="ECO:0000313" key="9">
    <source>
        <dbReference type="EMBL" id="KIW09839.1"/>
    </source>
</evidence>
<sequence>MHLFTFPFTILLHSLVFLPSTQAWGSLGHRTVAYLASLYFTPQSTTFTNQLLNGQDISEAALFPDKVRHMPSFAYTAGWHYIDAQDDPPRQCGINITRDCLPKDGGCVVSAIANHTSRVADATLSRFYRGQSLRFMMHFFGDVHQPLHTENRSRGGNDIPVSFDHHATNLHSVWDTFIPNKHAGPDTRDHDDELLAAFRWAQRLFAQSQSEPHDTHSSPTAVTNNVDDECLSDATDCGLLWASEANAYVCSYVLAHDVLHKDLGGTYYEGAVPIVDELIGKAGRRLAAWINAITSTSGMDLGESTLTTTDVDMSAAGEDGDEGMVDLPQQHHILVLQPGE</sequence>
<keyword evidence="7" id="KW-0325">Glycoprotein</keyword>
<dbReference type="CDD" id="cd11010">
    <property type="entry name" value="S1-P1_nuclease"/>
    <property type="match status" value="1"/>
</dbReference>
<gene>
    <name evidence="9" type="ORF">PV08_11940</name>
</gene>
<dbReference type="InterPro" id="IPR008947">
    <property type="entry name" value="PLipase_C/P1_nuclease_dom_sf"/>
</dbReference>
<keyword evidence="2" id="KW-0540">Nuclease</keyword>
<feature type="chain" id="PRO_5002239011" evidence="8">
    <location>
        <begin position="24"/>
        <end position="340"/>
    </location>
</feature>
<accession>A0A0D2BEM3</accession>
<evidence type="ECO:0000256" key="7">
    <source>
        <dbReference type="ARBA" id="ARBA00023180"/>
    </source>
</evidence>
<protein>
    <submittedName>
        <fullName evidence="9">Uncharacterized protein</fullName>
    </submittedName>
</protein>
<dbReference type="AlphaFoldDB" id="A0A0D2BEM3"/>
<evidence type="ECO:0000256" key="8">
    <source>
        <dbReference type="SAM" id="SignalP"/>
    </source>
</evidence>
<keyword evidence="6" id="KW-1015">Disulfide bond</keyword>
<name>A0A0D2BEM3_9EURO</name>
<dbReference type="GO" id="GO:0046872">
    <property type="term" value="F:metal ion binding"/>
    <property type="evidence" value="ECO:0007669"/>
    <property type="project" value="UniProtKB-KW"/>
</dbReference>
<evidence type="ECO:0000313" key="10">
    <source>
        <dbReference type="Proteomes" id="UP000053328"/>
    </source>
</evidence>
<dbReference type="EMBL" id="KN847502">
    <property type="protein sequence ID" value="KIW09839.1"/>
    <property type="molecule type" value="Genomic_DNA"/>
</dbReference>
<dbReference type="GO" id="GO:0004519">
    <property type="term" value="F:endonuclease activity"/>
    <property type="evidence" value="ECO:0007669"/>
    <property type="project" value="UniProtKB-KW"/>
</dbReference>
<evidence type="ECO:0000256" key="2">
    <source>
        <dbReference type="ARBA" id="ARBA00022722"/>
    </source>
</evidence>
<dbReference type="OrthoDB" id="441446at2759"/>
<dbReference type="GO" id="GO:0003676">
    <property type="term" value="F:nucleic acid binding"/>
    <property type="evidence" value="ECO:0007669"/>
    <property type="project" value="InterPro"/>
</dbReference>
<dbReference type="Pfam" id="PF02265">
    <property type="entry name" value="S1-P1_nuclease"/>
    <property type="match status" value="1"/>
</dbReference>
<dbReference type="STRING" id="91928.A0A0D2BEM3"/>
<organism evidence="9 10">
    <name type="scientific">Exophiala spinifera</name>
    <dbReference type="NCBI Taxonomy" id="91928"/>
    <lineage>
        <taxon>Eukaryota</taxon>
        <taxon>Fungi</taxon>
        <taxon>Dikarya</taxon>
        <taxon>Ascomycota</taxon>
        <taxon>Pezizomycotina</taxon>
        <taxon>Eurotiomycetes</taxon>
        <taxon>Chaetothyriomycetidae</taxon>
        <taxon>Chaetothyriales</taxon>
        <taxon>Herpotrichiellaceae</taxon>
        <taxon>Exophiala</taxon>
    </lineage>
</organism>
<evidence type="ECO:0000256" key="1">
    <source>
        <dbReference type="ARBA" id="ARBA00009547"/>
    </source>
</evidence>
<dbReference type="Proteomes" id="UP000053328">
    <property type="component" value="Unassembled WGS sequence"/>
</dbReference>
<evidence type="ECO:0000256" key="4">
    <source>
        <dbReference type="ARBA" id="ARBA00022759"/>
    </source>
</evidence>
<evidence type="ECO:0000256" key="6">
    <source>
        <dbReference type="ARBA" id="ARBA00023157"/>
    </source>
</evidence>
<keyword evidence="5" id="KW-0378">Hydrolase</keyword>
<reference evidence="9 10" key="1">
    <citation type="submission" date="2015-01" db="EMBL/GenBank/DDBJ databases">
        <title>The Genome Sequence of Exophiala spinifera CBS89968.</title>
        <authorList>
            <consortium name="The Broad Institute Genomics Platform"/>
            <person name="Cuomo C."/>
            <person name="de Hoog S."/>
            <person name="Gorbushina A."/>
            <person name="Stielow B."/>
            <person name="Teixiera M."/>
            <person name="Abouelleil A."/>
            <person name="Chapman S.B."/>
            <person name="Priest M."/>
            <person name="Young S.K."/>
            <person name="Wortman J."/>
            <person name="Nusbaum C."/>
            <person name="Birren B."/>
        </authorList>
    </citation>
    <scope>NUCLEOTIDE SEQUENCE [LARGE SCALE GENOMIC DNA]</scope>
    <source>
        <strain evidence="9 10">CBS 89968</strain>
    </source>
</reference>
<evidence type="ECO:0000256" key="5">
    <source>
        <dbReference type="ARBA" id="ARBA00022801"/>
    </source>
</evidence>
<feature type="signal peptide" evidence="8">
    <location>
        <begin position="1"/>
        <end position="23"/>
    </location>
</feature>
<dbReference type="HOGENOM" id="CLU_044365_0_0_1"/>
<keyword evidence="4" id="KW-0255">Endonuclease</keyword>
<evidence type="ECO:0000256" key="3">
    <source>
        <dbReference type="ARBA" id="ARBA00022723"/>
    </source>
</evidence>
<dbReference type="SUPFAM" id="SSF48537">
    <property type="entry name" value="Phospholipase C/P1 nuclease"/>
    <property type="match status" value="1"/>
</dbReference>
<dbReference type="GO" id="GO:0016788">
    <property type="term" value="F:hydrolase activity, acting on ester bonds"/>
    <property type="evidence" value="ECO:0007669"/>
    <property type="project" value="InterPro"/>
</dbReference>
<keyword evidence="10" id="KW-1185">Reference proteome</keyword>
<dbReference type="RefSeq" id="XP_016230055.1">
    <property type="nucleotide sequence ID" value="XM_016386247.1"/>
</dbReference>
<keyword evidence="8" id="KW-0732">Signal</keyword>
<dbReference type="GO" id="GO:0006308">
    <property type="term" value="P:DNA catabolic process"/>
    <property type="evidence" value="ECO:0007669"/>
    <property type="project" value="InterPro"/>
</dbReference>
<comment type="similarity">
    <text evidence="1">Belongs to the nuclease type I family.</text>
</comment>